<accession>A0AAV2DZ31</accession>
<dbReference type="EMBL" id="OZ034816">
    <property type="protein sequence ID" value="CAL1378822.1"/>
    <property type="molecule type" value="Genomic_DNA"/>
</dbReference>
<reference evidence="2 3" key="1">
    <citation type="submission" date="2024-04" db="EMBL/GenBank/DDBJ databases">
        <authorList>
            <person name="Fracassetti M."/>
        </authorList>
    </citation>
    <scope>NUCLEOTIDE SEQUENCE [LARGE SCALE GENOMIC DNA]</scope>
</reference>
<feature type="region of interest" description="Disordered" evidence="1">
    <location>
        <begin position="1"/>
        <end position="87"/>
    </location>
</feature>
<gene>
    <name evidence="2" type="ORF">LTRI10_LOCUS20375</name>
</gene>
<sequence>MPSLSPSLSLPLPLSLSLGNNSPGWPRWDNGKMPSRIGASVGRMTTGKNMPPEKRTSRVGASVERMATGKNHAAGEKNRLSEWVPQQ</sequence>
<proteinExistence type="predicted"/>
<evidence type="ECO:0000256" key="1">
    <source>
        <dbReference type="SAM" id="MobiDB-lite"/>
    </source>
</evidence>
<name>A0AAV2DZ31_9ROSI</name>
<evidence type="ECO:0000313" key="2">
    <source>
        <dbReference type="EMBL" id="CAL1378822.1"/>
    </source>
</evidence>
<dbReference type="Proteomes" id="UP001497516">
    <property type="component" value="Chromosome 3"/>
</dbReference>
<feature type="compositionally biased region" description="Low complexity" evidence="1">
    <location>
        <begin position="1"/>
        <end position="24"/>
    </location>
</feature>
<evidence type="ECO:0000313" key="3">
    <source>
        <dbReference type="Proteomes" id="UP001497516"/>
    </source>
</evidence>
<protein>
    <submittedName>
        <fullName evidence="2">Uncharacterized protein</fullName>
    </submittedName>
</protein>
<organism evidence="2 3">
    <name type="scientific">Linum trigynum</name>
    <dbReference type="NCBI Taxonomy" id="586398"/>
    <lineage>
        <taxon>Eukaryota</taxon>
        <taxon>Viridiplantae</taxon>
        <taxon>Streptophyta</taxon>
        <taxon>Embryophyta</taxon>
        <taxon>Tracheophyta</taxon>
        <taxon>Spermatophyta</taxon>
        <taxon>Magnoliopsida</taxon>
        <taxon>eudicotyledons</taxon>
        <taxon>Gunneridae</taxon>
        <taxon>Pentapetalae</taxon>
        <taxon>rosids</taxon>
        <taxon>fabids</taxon>
        <taxon>Malpighiales</taxon>
        <taxon>Linaceae</taxon>
        <taxon>Linum</taxon>
    </lineage>
</organism>
<dbReference type="AlphaFoldDB" id="A0AAV2DZ31"/>
<keyword evidence="3" id="KW-1185">Reference proteome</keyword>